<protein>
    <recommendedName>
        <fullName evidence="2">Tlde1 domain-containing protein</fullName>
    </recommendedName>
</protein>
<dbReference type="EMBL" id="CAJNOO010001736">
    <property type="protein sequence ID" value="CAF1192737.1"/>
    <property type="molecule type" value="Genomic_DNA"/>
</dbReference>
<feature type="region of interest" description="Disordered" evidence="1">
    <location>
        <begin position="18"/>
        <end position="90"/>
    </location>
</feature>
<gene>
    <name evidence="5" type="ORF">JBS370_LOCUS6580</name>
    <name evidence="6" type="ORF">OTI717_LOCUS20314</name>
    <name evidence="3" type="ORF">RFH988_LOCUS24150</name>
    <name evidence="4" type="ORF">ZHD862_LOCUS23338</name>
</gene>
<evidence type="ECO:0000313" key="5">
    <source>
        <dbReference type="EMBL" id="CAF3655153.1"/>
    </source>
</evidence>
<dbReference type="AlphaFoldDB" id="A0A814W1D8"/>
<dbReference type="InterPro" id="IPR021225">
    <property type="entry name" value="Tlde1_dom"/>
</dbReference>
<dbReference type="EMBL" id="CAJOAX010003106">
    <property type="protein sequence ID" value="CAF3836519.1"/>
    <property type="molecule type" value="Genomic_DNA"/>
</dbReference>
<dbReference type="Proteomes" id="UP000663882">
    <property type="component" value="Unassembled WGS sequence"/>
</dbReference>
<name>A0A814W1D8_9BILA</name>
<dbReference type="Proteomes" id="UP000663836">
    <property type="component" value="Unassembled WGS sequence"/>
</dbReference>
<evidence type="ECO:0000313" key="4">
    <source>
        <dbReference type="EMBL" id="CAF1210522.1"/>
    </source>
</evidence>
<evidence type="ECO:0000259" key="2">
    <source>
        <dbReference type="Pfam" id="PF10908"/>
    </source>
</evidence>
<proteinExistence type="predicted"/>
<feature type="compositionally biased region" description="Basic and acidic residues" evidence="1">
    <location>
        <begin position="69"/>
        <end position="87"/>
    </location>
</feature>
<dbReference type="EMBL" id="CAJNOT010001511">
    <property type="protein sequence ID" value="CAF1210522.1"/>
    <property type="molecule type" value="Genomic_DNA"/>
</dbReference>
<comment type="caution">
    <text evidence="3">The sequence shown here is derived from an EMBL/GenBank/DDBJ whole genome shotgun (WGS) entry which is preliminary data.</text>
</comment>
<evidence type="ECO:0000256" key="1">
    <source>
        <dbReference type="SAM" id="MobiDB-lite"/>
    </source>
</evidence>
<reference evidence="3" key="1">
    <citation type="submission" date="2021-02" db="EMBL/GenBank/DDBJ databases">
        <authorList>
            <person name="Nowell W R."/>
        </authorList>
    </citation>
    <scope>NUCLEOTIDE SEQUENCE</scope>
</reference>
<evidence type="ECO:0000313" key="3">
    <source>
        <dbReference type="EMBL" id="CAF1192737.1"/>
    </source>
</evidence>
<dbReference type="Proteomes" id="UP000663823">
    <property type="component" value="Unassembled WGS sequence"/>
</dbReference>
<evidence type="ECO:0000313" key="6">
    <source>
        <dbReference type="EMBL" id="CAF3836519.1"/>
    </source>
</evidence>
<evidence type="ECO:0000313" key="7">
    <source>
        <dbReference type="Proteomes" id="UP000663882"/>
    </source>
</evidence>
<accession>A0A814W1D8</accession>
<sequence>MTHWTFFKSSEQLCKTGTNECRPAYSGQPGETDQTKKNKGPIPDGDYTFEGPKGKMKFPLIPDKSNNMHGRDAFQIHGDNGRGDKSASKGCIVTNKRDDLKKGDRLHVTSRDDKDGTCILS</sequence>
<dbReference type="Proteomes" id="UP000663864">
    <property type="component" value="Unassembled WGS sequence"/>
</dbReference>
<dbReference type="EMBL" id="CAJOBD010000367">
    <property type="protein sequence ID" value="CAF3655153.1"/>
    <property type="molecule type" value="Genomic_DNA"/>
</dbReference>
<organism evidence="3 7">
    <name type="scientific">Rotaria sordida</name>
    <dbReference type="NCBI Taxonomy" id="392033"/>
    <lineage>
        <taxon>Eukaryota</taxon>
        <taxon>Metazoa</taxon>
        <taxon>Spiralia</taxon>
        <taxon>Gnathifera</taxon>
        <taxon>Rotifera</taxon>
        <taxon>Eurotatoria</taxon>
        <taxon>Bdelloidea</taxon>
        <taxon>Philodinida</taxon>
        <taxon>Philodinidae</taxon>
        <taxon>Rotaria</taxon>
    </lineage>
</organism>
<dbReference type="OrthoDB" id="9991655at2759"/>
<dbReference type="Pfam" id="PF10908">
    <property type="entry name" value="Tlde1_dom"/>
    <property type="match status" value="1"/>
</dbReference>
<feature type="domain" description="Tlde1" evidence="2">
    <location>
        <begin position="24"/>
        <end position="102"/>
    </location>
</feature>